<dbReference type="InterPro" id="IPR038418">
    <property type="entry name" value="6-PTP_synth/QueD_sf"/>
</dbReference>
<dbReference type="Pfam" id="PF01242">
    <property type="entry name" value="PTPS"/>
    <property type="match status" value="1"/>
</dbReference>
<evidence type="ECO:0000256" key="4">
    <source>
        <dbReference type="ARBA" id="ARBA00023239"/>
    </source>
</evidence>
<dbReference type="RefSeq" id="WP_148859464.1">
    <property type="nucleotide sequence ID" value="NZ_PHNJ01000012.1"/>
</dbReference>
<comment type="caution">
    <text evidence="5">The sequence shown here is derived from an EMBL/GenBank/DDBJ whole genome shotgun (WGS) entry which is preliminary data.</text>
</comment>
<dbReference type="SUPFAM" id="SSF55620">
    <property type="entry name" value="Tetrahydrobiopterin biosynthesis enzymes-like"/>
    <property type="match status" value="1"/>
</dbReference>
<keyword evidence="4" id="KW-0456">Lyase</keyword>
<dbReference type="PANTHER" id="PTHR12589">
    <property type="entry name" value="PYRUVOYL TETRAHYDROBIOPTERIN SYNTHASE"/>
    <property type="match status" value="1"/>
</dbReference>
<sequence>MYAVSVARSLVAQHYLTVPDPGPEGTPHSHHFTVEATFRGPELDAFEYLVDIDELNAAMDALADHYRDRLLNDLPAFEGANPSAERFARVFGDRLLERLEPDTATELRIEIEEDDVARVAHQREL</sequence>
<reference evidence="5" key="1">
    <citation type="submission" date="2017-11" db="EMBL/GenBank/DDBJ databases">
        <authorList>
            <person name="Kajale S.C."/>
            <person name="Sharma A."/>
        </authorList>
    </citation>
    <scope>NUCLEOTIDE SEQUENCE</scope>
    <source>
        <strain evidence="5">LS1_42</strain>
    </source>
</reference>
<dbReference type="InterPro" id="IPR007115">
    <property type="entry name" value="6-PTP_synth/QueD"/>
</dbReference>
<organism evidence="5 6">
    <name type="scientific">Natronococcus pandeyae</name>
    <dbReference type="NCBI Taxonomy" id="2055836"/>
    <lineage>
        <taxon>Archaea</taxon>
        <taxon>Methanobacteriati</taxon>
        <taxon>Methanobacteriota</taxon>
        <taxon>Stenosarchaea group</taxon>
        <taxon>Halobacteria</taxon>
        <taxon>Halobacteriales</taxon>
        <taxon>Natrialbaceae</taxon>
        <taxon>Natronococcus</taxon>
    </lineage>
</organism>
<name>A0A8J8PYY4_9EURY</name>
<evidence type="ECO:0000313" key="5">
    <source>
        <dbReference type="EMBL" id="TYL37025.1"/>
    </source>
</evidence>
<evidence type="ECO:0000256" key="1">
    <source>
        <dbReference type="ARBA" id="ARBA00001947"/>
    </source>
</evidence>
<dbReference type="Gene3D" id="3.30.479.10">
    <property type="entry name" value="6-pyruvoyl tetrahydropterin synthase/QueD"/>
    <property type="match status" value="1"/>
</dbReference>
<dbReference type="OrthoDB" id="6529at2157"/>
<protein>
    <submittedName>
        <fullName evidence="5">6-pyruvoyl tetrahydropterin synthase</fullName>
    </submittedName>
</protein>
<dbReference type="EMBL" id="PHNJ01000012">
    <property type="protein sequence ID" value="TYL37025.1"/>
    <property type="molecule type" value="Genomic_DNA"/>
</dbReference>
<evidence type="ECO:0000256" key="3">
    <source>
        <dbReference type="ARBA" id="ARBA00022833"/>
    </source>
</evidence>
<dbReference type="GO" id="GO:0046872">
    <property type="term" value="F:metal ion binding"/>
    <property type="evidence" value="ECO:0007669"/>
    <property type="project" value="UniProtKB-KW"/>
</dbReference>
<evidence type="ECO:0000256" key="2">
    <source>
        <dbReference type="ARBA" id="ARBA00022723"/>
    </source>
</evidence>
<comment type="cofactor">
    <cofactor evidence="1">
        <name>Zn(2+)</name>
        <dbReference type="ChEBI" id="CHEBI:29105"/>
    </cofactor>
</comment>
<dbReference type="AlphaFoldDB" id="A0A8J8PYY4"/>
<dbReference type="Proteomes" id="UP000766904">
    <property type="component" value="Unassembled WGS sequence"/>
</dbReference>
<dbReference type="PANTHER" id="PTHR12589:SF7">
    <property type="entry name" value="6-PYRUVOYL TETRAHYDROBIOPTERIN SYNTHASE"/>
    <property type="match status" value="1"/>
</dbReference>
<gene>
    <name evidence="5" type="ORF">CV102_18560</name>
</gene>
<keyword evidence="2" id="KW-0479">Metal-binding</keyword>
<accession>A0A8J8PYY4</accession>
<keyword evidence="3" id="KW-0862">Zinc</keyword>
<evidence type="ECO:0000313" key="6">
    <source>
        <dbReference type="Proteomes" id="UP000766904"/>
    </source>
</evidence>
<proteinExistence type="predicted"/>
<dbReference type="GO" id="GO:0016829">
    <property type="term" value="F:lyase activity"/>
    <property type="evidence" value="ECO:0007669"/>
    <property type="project" value="UniProtKB-KW"/>
</dbReference>
<keyword evidence="6" id="KW-1185">Reference proteome</keyword>